<comment type="similarity">
    <text evidence="3">Belongs to the SmpB family.</text>
</comment>
<evidence type="ECO:0000256" key="4">
    <source>
        <dbReference type="SAM" id="MobiDB-lite"/>
    </source>
</evidence>
<dbReference type="PANTHER" id="PTHR30308">
    <property type="entry name" value="TMRNA-BINDING COMPONENT OF TRANS-TRANSLATION TAGGING COMPLEX"/>
    <property type="match status" value="1"/>
</dbReference>
<evidence type="ECO:0000313" key="5">
    <source>
        <dbReference type="EMBL" id="GAA5193101.1"/>
    </source>
</evidence>
<organism evidence="5 6">
    <name type="scientific">Rugosimonospora acidiphila</name>
    <dbReference type="NCBI Taxonomy" id="556531"/>
    <lineage>
        <taxon>Bacteria</taxon>
        <taxon>Bacillati</taxon>
        <taxon>Actinomycetota</taxon>
        <taxon>Actinomycetes</taxon>
        <taxon>Micromonosporales</taxon>
        <taxon>Micromonosporaceae</taxon>
        <taxon>Rugosimonospora</taxon>
    </lineage>
</organism>
<sequence>MNRGGTAASRGGAASGRGGAVTTRRTPRQLVASNRKARHDYTILKSYEAGIALLGTEVKSLRAGHASLVDAFAHEHDGELMLHGLHIPEYSPGSRADQRTVHQPRRTRKLLLHRVEIDRILDRLREAGIALVPLSLYFENGWAKVEIALARGRRSYDKRQAIAERDANREITRELSRHLKGQHLRARHRATR</sequence>
<dbReference type="Proteomes" id="UP001501570">
    <property type="component" value="Unassembled WGS sequence"/>
</dbReference>
<name>A0ABP9SB65_9ACTN</name>
<comment type="function">
    <text evidence="3">Required for rescue of stalled ribosomes mediated by trans-translation. Binds to transfer-messenger RNA (tmRNA), required for stable association of tmRNA with ribosomes. tmRNA and SmpB together mimic tRNA shape, replacing the anticodon stem-loop with SmpB. tmRNA is encoded by the ssrA gene; the 2 termini fold to resemble tRNA(Ala) and it encodes a 'tag peptide', a short internal open reading frame. During trans-translation Ala-aminoacylated tmRNA acts like a tRNA, entering the A-site of stalled ribosomes, displacing the stalled mRNA. The ribosome then switches to translate the ORF on the tmRNA; the nascent peptide is terminated with the 'tag peptide' encoded by the tmRNA and targeted for degradation. The ribosome is freed to recommence translation, which seems to be the essential function of trans-translation.</text>
</comment>
<comment type="subcellular location">
    <subcellularLocation>
        <location evidence="3">Cytoplasm</location>
    </subcellularLocation>
    <text evidence="3">The tmRNA-SmpB complex associates with stalled 70S ribosomes.</text>
</comment>
<keyword evidence="6" id="KW-1185">Reference proteome</keyword>
<dbReference type="RefSeq" id="WP_345634232.1">
    <property type="nucleotide sequence ID" value="NZ_BAABJQ010000018.1"/>
</dbReference>
<comment type="caution">
    <text evidence="5">The sequence shown here is derived from an EMBL/GenBank/DDBJ whole genome shotgun (WGS) entry which is preliminary data.</text>
</comment>
<evidence type="ECO:0000313" key="6">
    <source>
        <dbReference type="Proteomes" id="UP001501570"/>
    </source>
</evidence>
<feature type="compositionally biased region" description="Low complexity" evidence="4">
    <location>
        <begin position="1"/>
        <end position="12"/>
    </location>
</feature>
<protein>
    <recommendedName>
        <fullName evidence="3">SsrA-binding protein</fullName>
    </recommendedName>
    <alternativeName>
        <fullName evidence="3">Small protein B</fullName>
    </alternativeName>
</protein>
<dbReference type="InterPro" id="IPR020081">
    <property type="entry name" value="SsrA-bd_prot_CS"/>
</dbReference>
<dbReference type="NCBIfam" id="NF003843">
    <property type="entry name" value="PRK05422.1"/>
    <property type="match status" value="1"/>
</dbReference>
<proteinExistence type="inferred from homology"/>
<dbReference type="SUPFAM" id="SSF74982">
    <property type="entry name" value="Small protein B (SmpB)"/>
    <property type="match status" value="1"/>
</dbReference>
<keyword evidence="1 3" id="KW-0963">Cytoplasm</keyword>
<feature type="region of interest" description="Disordered" evidence="4">
    <location>
        <begin position="1"/>
        <end position="34"/>
    </location>
</feature>
<evidence type="ECO:0000256" key="1">
    <source>
        <dbReference type="ARBA" id="ARBA00022490"/>
    </source>
</evidence>
<dbReference type="HAMAP" id="MF_00023">
    <property type="entry name" value="SmpB"/>
    <property type="match status" value="1"/>
</dbReference>
<dbReference type="NCBIfam" id="TIGR00086">
    <property type="entry name" value="smpB"/>
    <property type="match status" value="1"/>
</dbReference>
<evidence type="ECO:0000256" key="3">
    <source>
        <dbReference type="HAMAP-Rule" id="MF_00023"/>
    </source>
</evidence>
<dbReference type="InterPro" id="IPR000037">
    <property type="entry name" value="SsrA-bd_prot"/>
</dbReference>
<gene>
    <name evidence="5" type="primary">smpB_2</name>
    <name evidence="3" type="synonym">smpB</name>
    <name evidence="5" type="ORF">GCM10023322_54200</name>
</gene>
<keyword evidence="2 3" id="KW-0694">RNA-binding</keyword>
<dbReference type="Gene3D" id="2.40.280.10">
    <property type="match status" value="1"/>
</dbReference>
<dbReference type="PROSITE" id="PS01317">
    <property type="entry name" value="SSRP"/>
    <property type="match status" value="1"/>
</dbReference>
<dbReference type="Pfam" id="PF01668">
    <property type="entry name" value="SmpB"/>
    <property type="match status" value="1"/>
</dbReference>
<dbReference type="InterPro" id="IPR023620">
    <property type="entry name" value="SmpB"/>
</dbReference>
<evidence type="ECO:0000256" key="2">
    <source>
        <dbReference type="ARBA" id="ARBA00022884"/>
    </source>
</evidence>
<accession>A0ABP9SB65</accession>
<dbReference type="PANTHER" id="PTHR30308:SF2">
    <property type="entry name" value="SSRA-BINDING PROTEIN"/>
    <property type="match status" value="1"/>
</dbReference>
<dbReference type="EMBL" id="BAABJQ010000018">
    <property type="protein sequence ID" value="GAA5193101.1"/>
    <property type="molecule type" value="Genomic_DNA"/>
</dbReference>
<dbReference type="CDD" id="cd09294">
    <property type="entry name" value="SmpB"/>
    <property type="match status" value="1"/>
</dbReference>
<reference evidence="6" key="1">
    <citation type="journal article" date="2019" name="Int. J. Syst. Evol. Microbiol.">
        <title>The Global Catalogue of Microorganisms (GCM) 10K type strain sequencing project: providing services to taxonomists for standard genome sequencing and annotation.</title>
        <authorList>
            <consortium name="The Broad Institute Genomics Platform"/>
            <consortium name="The Broad Institute Genome Sequencing Center for Infectious Disease"/>
            <person name="Wu L."/>
            <person name="Ma J."/>
        </authorList>
    </citation>
    <scope>NUCLEOTIDE SEQUENCE [LARGE SCALE GENOMIC DNA]</scope>
    <source>
        <strain evidence="6">JCM 18304</strain>
    </source>
</reference>